<feature type="compositionally biased region" description="Low complexity" evidence="1">
    <location>
        <begin position="438"/>
        <end position="451"/>
    </location>
</feature>
<evidence type="ECO:0000313" key="2">
    <source>
        <dbReference type="EMBL" id="ORY16572.1"/>
    </source>
</evidence>
<protein>
    <submittedName>
        <fullName evidence="2">Uncharacterized protein</fullName>
    </submittedName>
</protein>
<feature type="compositionally biased region" description="Polar residues" evidence="1">
    <location>
        <begin position="239"/>
        <end position="253"/>
    </location>
</feature>
<feature type="compositionally biased region" description="Polar residues" evidence="1">
    <location>
        <begin position="480"/>
        <end position="494"/>
    </location>
</feature>
<dbReference type="Proteomes" id="UP000193144">
    <property type="component" value="Unassembled WGS sequence"/>
</dbReference>
<name>A0A1Y2A232_9PLEO</name>
<feature type="compositionally biased region" description="Low complexity" evidence="1">
    <location>
        <begin position="583"/>
        <end position="599"/>
    </location>
</feature>
<feature type="region of interest" description="Disordered" evidence="1">
    <location>
        <begin position="343"/>
        <end position="364"/>
    </location>
</feature>
<dbReference type="OrthoDB" id="3556832at2759"/>
<feature type="region of interest" description="Disordered" evidence="1">
    <location>
        <begin position="576"/>
        <end position="644"/>
    </location>
</feature>
<feature type="region of interest" description="Disordered" evidence="1">
    <location>
        <begin position="744"/>
        <end position="819"/>
    </location>
</feature>
<sequence length="912" mass="99455">MLTKKAFLPGVYNRLQHLKIEVFINGMLADCVRVQPSEVRDDSRRYDQIFSGSRVEWLAERPWVLLPPGQNVDGTIRSPNGAISVQERWKQICTALLVEADERGINENADRPPSAEFLESLALMQIPPGVSEMQEQGGRTFGVVDVVVTHGLGKKLVIDGEYLKTVTRMDDDRCIKRVGSCQREACPSYNPRCRGANGKQEPVINPLNIPPLLPAARSMASNQMDGSVASPEKNVEGGTDSNYALLSQSSQGKHSWRAAQQRPSTLTQEPPGSQHLPLSMQPSHFPCPTPIQRSPMAFPGLEHRFGIVPPGQSTAASPFAFDPTLRGFTFPHPPSQGLPPHGLPFGQSFGQDSPSTQGFPSSSGDFRNCCYPPMPMPISFSMPQPHAQRFSRPFPPIQGCATPALPMQCFETPPPLSMPVYGAPNARFPIEERPHAFSSPGSSPSKSSRRVSMGSVDVASFDPRAPPVYFPHRVGISRRGTFTQSGSPTDISSRARQHKPDGRSHVQLEGPPPPVGLFSVTKKPRPGAFEEFVGSIDPDQPRSSILMKRFIVTGQQGERIVDHRWRVPQRLAVKIREPIRRGSSPSSYSSFSDSPPSNSDSDEYIEPTVSSCRRRRRFKQPIDLTTPPPSSPAPGSQLDRTVSVDKSKRGIVHDGILPRAGSKPPTIGPALSRKSYTPFMGTGSGAAASIQSMGTANDDAQMLPPTSFGSYISAAGQSSANVPTIVQPPLKAGPTERDMIAQVTEATSQRRISTSDPSTTMSLVEDSDSELSSISSFPSSPQPDFRAGARSTRRKPNLLPEDPDADYTPGASSNPTQARMVSELSNELKLSRRAREQLRRHSPSKEKYVDNPTLNQDCVIAFAQGGSWSKNLKLEVVEKTGEQVVLRQVKAERKGVFEEEGVVVGVRYFVKG</sequence>
<gene>
    <name evidence="2" type="ORF">BCR34DRAFT_584239</name>
</gene>
<comment type="caution">
    <text evidence="2">The sequence shown here is derived from an EMBL/GenBank/DDBJ whole genome shotgun (WGS) entry which is preliminary data.</text>
</comment>
<dbReference type="EMBL" id="MCFA01000017">
    <property type="protein sequence ID" value="ORY16572.1"/>
    <property type="molecule type" value="Genomic_DNA"/>
</dbReference>
<feature type="compositionally biased region" description="Polar residues" evidence="1">
    <location>
        <begin position="810"/>
        <end position="819"/>
    </location>
</feature>
<feature type="region of interest" description="Disordered" evidence="1">
    <location>
        <begin position="432"/>
        <end position="451"/>
    </location>
</feature>
<feature type="compositionally biased region" description="Polar residues" evidence="1">
    <location>
        <begin position="744"/>
        <end position="761"/>
    </location>
</feature>
<reference evidence="2 3" key="1">
    <citation type="submission" date="2016-07" db="EMBL/GenBank/DDBJ databases">
        <title>Pervasive Adenine N6-methylation of Active Genes in Fungi.</title>
        <authorList>
            <consortium name="DOE Joint Genome Institute"/>
            <person name="Mondo S.J."/>
            <person name="Dannebaum R.O."/>
            <person name="Kuo R.C."/>
            <person name="Labutti K."/>
            <person name="Haridas S."/>
            <person name="Kuo A."/>
            <person name="Salamov A."/>
            <person name="Ahrendt S.R."/>
            <person name="Lipzen A."/>
            <person name="Sullivan W."/>
            <person name="Andreopoulos W.B."/>
            <person name="Clum A."/>
            <person name="Lindquist E."/>
            <person name="Daum C."/>
            <person name="Ramamoorthy G.K."/>
            <person name="Gryganskyi A."/>
            <person name="Culley D."/>
            <person name="Magnuson J.K."/>
            <person name="James T.Y."/>
            <person name="O'Malley M.A."/>
            <person name="Stajich J.E."/>
            <person name="Spatafora J.W."/>
            <person name="Visel A."/>
            <person name="Grigoriev I.V."/>
        </authorList>
    </citation>
    <scope>NUCLEOTIDE SEQUENCE [LARGE SCALE GENOMIC DNA]</scope>
    <source>
        <strain evidence="2 3">CBS 115471</strain>
    </source>
</reference>
<proteinExistence type="predicted"/>
<feature type="compositionally biased region" description="Polar residues" evidence="1">
    <location>
        <begin position="348"/>
        <end position="364"/>
    </location>
</feature>
<organism evidence="2 3">
    <name type="scientific">Clohesyomyces aquaticus</name>
    <dbReference type="NCBI Taxonomy" id="1231657"/>
    <lineage>
        <taxon>Eukaryota</taxon>
        <taxon>Fungi</taxon>
        <taxon>Dikarya</taxon>
        <taxon>Ascomycota</taxon>
        <taxon>Pezizomycotina</taxon>
        <taxon>Dothideomycetes</taxon>
        <taxon>Pleosporomycetidae</taxon>
        <taxon>Pleosporales</taxon>
        <taxon>Lindgomycetaceae</taxon>
        <taxon>Clohesyomyces</taxon>
    </lineage>
</organism>
<accession>A0A1Y2A232</accession>
<feature type="region of interest" description="Disordered" evidence="1">
    <location>
        <begin position="219"/>
        <end position="285"/>
    </location>
</feature>
<evidence type="ECO:0000313" key="3">
    <source>
        <dbReference type="Proteomes" id="UP000193144"/>
    </source>
</evidence>
<evidence type="ECO:0000256" key="1">
    <source>
        <dbReference type="SAM" id="MobiDB-lite"/>
    </source>
</evidence>
<dbReference type="AlphaFoldDB" id="A0A1Y2A232"/>
<feature type="compositionally biased region" description="Polar residues" evidence="1">
    <location>
        <begin position="261"/>
        <end position="271"/>
    </location>
</feature>
<feature type="region of interest" description="Disordered" evidence="1">
    <location>
        <begin position="479"/>
        <end position="514"/>
    </location>
</feature>
<keyword evidence="3" id="KW-1185">Reference proteome</keyword>
<feature type="compositionally biased region" description="Low complexity" evidence="1">
    <location>
        <begin position="770"/>
        <end position="779"/>
    </location>
</feature>
<dbReference type="STRING" id="1231657.A0A1Y2A232"/>